<dbReference type="Pfam" id="PF13747">
    <property type="entry name" value="DUF4164"/>
    <property type="match status" value="1"/>
</dbReference>
<gene>
    <name evidence="1" type="ORF">I5731_16315</name>
</gene>
<evidence type="ECO:0000313" key="2">
    <source>
        <dbReference type="Proteomes" id="UP000631694"/>
    </source>
</evidence>
<name>A0A931I4M3_9HYPH</name>
<dbReference type="InterPro" id="IPR025310">
    <property type="entry name" value="DUF4164"/>
</dbReference>
<dbReference type="AlphaFoldDB" id="A0A931I4M3"/>
<dbReference type="Proteomes" id="UP000631694">
    <property type="component" value="Unassembled WGS sequence"/>
</dbReference>
<reference evidence="1" key="1">
    <citation type="submission" date="2020-12" db="EMBL/GenBank/DDBJ databases">
        <title>Methylobrevis albus sp. nov., isolated from fresh water lack sediment.</title>
        <authorList>
            <person name="Zou Q."/>
        </authorList>
    </citation>
    <scope>NUCLEOTIDE SEQUENCE</scope>
    <source>
        <strain evidence="1">L22</strain>
    </source>
</reference>
<proteinExistence type="predicted"/>
<accession>A0A931I4M3</accession>
<organism evidence="1 2">
    <name type="scientific">Methylobrevis albus</name>
    <dbReference type="NCBI Taxonomy" id="2793297"/>
    <lineage>
        <taxon>Bacteria</taxon>
        <taxon>Pseudomonadati</taxon>
        <taxon>Pseudomonadota</taxon>
        <taxon>Alphaproteobacteria</taxon>
        <taxon>Hyphomicrobiales</taxon>
        <taxon>Pleomorphomonadaceae</taxon>
        <taxon>Methylobrevis</taxon>
    </lineage>
</organism>
<comment type="caution">
    <text evidence="1">The sequence shown here is derived from an EMBL/GenBank/DDBJ whole genome shotgun (WGS) entry which is preliminary data.</text>
</comment>
<protein>
    <submittedName>
        <fullName evidence="1">DUF4164 domain-containing protein</fullName>
    </submittedName>
</protein>
<dbReference type="EMBL" id="JADZLT010000054">
    <property type="protein sequence ID" value="MBH0239389.1"/>
    <property type="molecule type" value="Genomic_DNA"/>
</dbReference>
<sequence>MSEGGAFEAAMRELESALGRLEQSVTRRLAADRSIVDLEEELARLGEDRSRLAQDLDASAARAGRLEDANREVSRRLVAAMESIRAVLDAHGG</sequence>
<keyword evidence="2" id="KW-1185">Reference proteome</keyword>
<evidence type="ECO:0000313" key="1">
    <source>
        <dbReference type="EMBL" id="MBH0239389.1"/>
    </source>
</evidence>
<dbReference type="RefSeq" id="WP_197312470.1">
    <property type="nucleotide sequence ID" value="NZ_JADZLT010000054.1"/>
</dbReference>